<reference evidence="3" key="1">
    <citation type="journal article" date="2019" name="Int. J. Syst. Evol. Microbiol.">
        <title>The Global Catalogue of Microorganisms (GCM) 10K type strain sequencing project: providing services to taxonomists for standard genome sequencing and annotation.</title>
        <authorList>
            <consortium name="The Broad Institute Genomics Platform"/>
            <consortium name="The Broad Institute Genome Sequencing Center for Infectious Disease"/>
            <person name="Wu L."/>
            <person name="Ma J."/>
        </authorList>
    </citation>
    <scope>NUCLEOTIDE SEQUENCE [LARGE SCALE GENOMIC DNA]</scope>
    <source>
        <strain evidence="3">JCM 4816</strain>
    </source>
</reference>
<keyword evidence="3" id="KW-1185">Reference proteome</keyword>
<protein>
    <recommendedName>
        <fullName evidence="4">Transposase</fullName>
    </recommendedName>
</protein>
<organism evidence="2 3">
    <name type="scientific">Streptomyces prasinosporus</name>
    <dbReference type="NCBI Taxonomy" id="68256"/>
    <lineage>
        <taxon>Bacteria</taxon>
        <taxon>Bacillati</taxon>
        <taxon>Actinomycetota</taxon>
        <taxon>Actinomycetes</taxon>
        <taxon>Kitasatosporales</taxon>
        <taxon>Streptomycetaceae</taxon>
        <taxon>Streptomyces</taxon>
        <taxon>Streptomyces albogriseolus group</taxon>
    </lineage>
</organism>
<name>A0ABP6U787_9ACTN</name>
<sequence length="70" mass="7417">MLSSRATRSSIEAKRAALSGARSRRGWVTAVLSSLRVLRGYDAVEGNRPRGRRRTGGSPGPDGPVVIGLI</sequence>
<evidence type="ECO:0008006" key="4">
    <source>
        <dbReference type="Google" id="ProtNLM"/>
    </source>
</evidence>
<gene>
    <name evidence="2" type="ORF">GCM10019016_106820</name>
</gene>
<evidence type="ECO:0000313" key="3">
    <source>
        <dbReference type="Proteomes" id="UP001501455"/>
    </source>
</evidence>
<proteinExistence type="predicted"/>
<feature type="compositionally biased region" description="Polar residues" evidence="1">
    <location>
        <begin position="1"/>
        <end position="10"/>
    </location>
</feature>
<feature type="region of interest" description="Disordered" evidence="1">
    <location>
        <begin position="1"/>
        <end position="24"/>
    </location>
</feature>
<accession>A0ABP6U787</accession>
<evidence type="ECO:0000313" key="2">
    <source>
        <dbReference type="EMBL" id="GAA3503572.1"/>
    </source>
</evidence>
<comment type="caution">
    <text evidence="2">The sequence shown here is derived from an EMBL/GenBank/DDBJ whole genome shotgun (WGS) entry which is preliminary data.</text>
</comment>
<dbReference type="Proteomes" id="UP001501455">
    <property type="component" value="Unassembled WGS sequence"/>
</dbReference>
<dbReference type="EMBL" id="BAAAXF010000075">
    <property type="protein sequence ID" value="GAA3503572.1"/>
    <property type="molecule type" value="Genomic_DNA"/>
</dbReference>
<evidence type="ECO:0000256" key="1">
    <source>
        <dbReference type="SAM" id="MobiDB-lite"/>
    </source>
</evidence>
<feature type="region of interest" description="Disordered" evidence="1">
    <location>
        <begin position="43"/>
        <end position="70"/>
    </location>
</feature>